<dbReference type="Gene3D" id="3.40.50.720">
    <property type="entry name" value="NAD(P)-binding Rossmann-like Domain"/>
    <property type="match status" value="2"/>
</dbReference>
<dbReference type="FunFam" id="3.40.50.720:FF:000593">
    <property type="entry name" value="Dihydrofolate reductase"/>
    <property type="match status" value="1"/>
</dbReference>
<dbReference type="GO" id="GO:0005829">
    <property type="term" value="C:cytosol"/>
    <property type="evidence" value="ECO:0007669"/>
    <property type="project" value="TreeGrafter"/>
</dbReference>
<dbReference type="GO" id="GO:0016618">
    <property type="term" value="F:hydroxypyruvate reductase [NAD(P)H] activity"/>
    <property type="evidence" value="ECO:0007669"/>
    <property type="project" value="TreeGrafter"/>
</dbReference>
<evidence type="ECO:0000256" key="1">
    <source>
        <dbReference type="ARBA" id="ARBA00023002"/>
    </source>
</evidence>
<sequence length="361" mass="37807">MVNFVNEVNESNETGTVPGITRPPEADGADGAAAGGTAPAREVWLPLPPGSVDGLPGSLTYHYWNGEEDYPADPADCAFYVPPYGKGAEVAVRPLPLMTGLEVVQTLTAGVDHLASAKGRLPAGVRVHNARGVHDASTAELALALTLAALRNLPESVRAQQYGRWRSRVDPALADSTVVIVGYGAIGEAVERRLLPFEVAAVHRVARRARNAPLGPVRPVADLGQLLPDADVVILTTPLTEETRGLVDAGFLARMKDGALLVNVARGGVVDTKALLAEVGSPASAPGAEDGVPGRLRAALDVTDPEPLPAEHPLWRIPGVLITPHVGGNTAAFAPRAERLLRAQLRRWVAGEQLENAVAVA</sequence>
<dbReference type="AlphaFoldDB" id="A0A4Y3RD75"/>
<protein>
    <submittedName>
        <fullName evidence="5">Dehydrogenase</fullName>
    </submittedName>
</protein>
<dbReference type="Pfam" id="PF02826">
    <property type="entry name" value="2-Hacid_dh_C"/>
    <property type="match status" value="1"/>
</dbReference>
<keyword evidence="6" id="KW-1185">Reference proteome</keyword>
<organism evidence="5 6">
    <name type="scientific">Streptomyces cacaoi</name>
    <dbReference type="NCBI Taxonomy" id="1898"/>
    <lineage>
        <taxon>Bacteria</taxon>
        <taxon>Bacillati</taxon>
        <taxon>Actinomycetota</taxon>
        <taxon>Actinomycetes</taxon>
        <taxon>Kitasatosporales</taxon>
        <taxon>Streptomycetaceae</taxon>
        <taxon>Streptomyces</taxon>
    </lineage>
</organism>
<gene>
    <name evidence="5" type="ORF">SCA03_62410</name>
</gene>
<dbReference type="CDD" id="cd12166">
    <property type="entry name" value="2-Hacid_dh_7"/>
    <property type="match status" value="1"/>
</dbReference>
<evidence type="ECO:0000313" key="6">
    <source>
        <dbReference type="Proteomes" id="UP000319210"/>
    </source>
</evidence>
<dbReference type="GO" id="GO:0051287">
    <property type="term" value="F:NAD binding"/>
    <property type="evidence" value="ECO:0007669"/>
    <property type="project" value="InterPro"/>
</dbReference>
<evidence type="ECO:0000259" key="4">
    <source>
        <dbReference type="Pfam" id="PF02826"/>
    </source>
</evidence>
<comment type="caution">
    <text evidence="5">The sequence shown here is derived from an EMBL/GenBank/DDBJ whole genome shotgun (WGS) entry which is preliminary data.</text>
</comment>
<proteinExistence type="predicted"/>
<feature type="domain" description="D-isomer specific 2-hydroxyacid dehydrogenase NAD-binding" evidence="4">
    <location>
        <begin position="143"/>
        <end position="327"/>
    </location>
</feature>
<evidence type="ECO:0000256" key="3">
    <source>
        <dbReference type="SAM" id="MobiDB-lite"/>
    </source>
</evidence>
<dbReference type="InterPro" id="IPR050223">
    <property type="entry name" value="D-isomer_2-hydroxyacid_DH"/>
</dbReference>
<dbReference type="PANTHER" id="PTHR10996:SF178">
    <property type="entry name" value="2-HYDROXYACID DEHYDROGENASE YGL185C-RELATED"/>
    <property type="match status" value="1"/>
</dbReference>
<dbReference type="PANTHER" id="PTHR10996">
    <property type="entry name" value="2-HYDROXYACID DEHYDROGENASE-RELATED"/>
    <property type="match status" value="1"/>
</dbReference>
<keyword evidence="2" id="KW-0520">NAD</keyword>
<accession>A0A4Y3RD75</accession>
<evidence type="ECO:0000256" key="2">
    <source>
        <dbReference type="ARBA" id="ARBA00023027"/>
    </source>
</evidence>
<feature type="region of interest" description="Disordered" evidence="3">
    <location>
        <begin position="1"/>
        <end position="36"/>
    </location>
</feature>
<feature type="compositionally biased region" description="Low complexity" evidence="3">
    <location>
        <begin position="1"/>
        <end position="13"/>
    </location>
</feature>
<reference evidence="5 6" key="1">
    <citation type="submission" date="2019-06" db="EMBL/GenBank/DDBJ databases">
        <title>Whole genome shotgun sequence of Streptomyces cacaoi subsp. cacaoi NBRC 12748.</title>
        <authorList>
            <person name="Hosoyama A."/>
            <person name="Uohara A."/>
            <person name="Ohji S."/>
            <person name="Ichikawa N."/>
        </authorList>
    </citation>
    <scope>NUCLEOTIDE SEQUENCE [LARGE SCALE GENOMIC DNA]</scope>
    <source>
        <strain evidence="5 6">NBRC 12748</strain>
    </source>
</reference>
<dbReference type="GO" id="GO:0030267">
    <property type="term" value="F:glyoxylate reductase (NADPH) activity"/>
    <property type="evidence" value="ECO:0007669"/>
    <property type="project" value="TreeGrafter"/>
</dbReference>
<dbReference type="EMBL" id="BJMM01000059">
    <property type="protein sequence ID" value="GEB53690.1"/>
    <property type="molecule type" value="Genomic_DNA"/>
</dbReference>
<dbReference type="InterPro" id="IPR029753">
    <property type="entry name" value="D-isomer_DH_CS"/>
</dbReference>
<dbReference type="InterPro" id="IPR006140">
    <property type="entry name" value="D-isomer_DH_NAD-bd"/>
</dbReference>
<dbReference type="SUPFAM" id="SSF51735">
    <property type="entry name" value="NAD(P)-binding Rossmann-fold domains"/>
    <property type="match status" value="1"/>
</dbReference>
<name>A0A4Y3RD75_STRCI</name>
<evidence type="ECO:0000313" key="5">
    <source>
        <dbReference type="EMBL" id="GEB53690.1"/>
    </source>
</evidence>
<keyword evidence="1" id="KW-0560">Oxidoreductase</keyword>
<dbReference type="PROSITE" id="PS00671">
    <property type="entry name" value="D_2_HYDROXYACID_DH_3"/>
    <property type="match status" value="1"/>
</dbReference>
<dbReference type="InterPro" id="IPR036291">
    <property type="entry name" value="NAD(P)-bd_dom_sf"/>
</dbReference>
<dbReference type="Proteomes" id="UP000319210">
    <property type="component" value="Unassembled WGS sequence"/>
</dbReference>